<organism evidence="2 3">
    <name type="scientific">Rotaria socialis</name>
    <dbReference type="NCBI Taxonomy" id="392032"/>
    <lineage>
        <taxon>Eukaryota</taxon>
        <taxon>Metazoa</taxon>
        <taxon>Spiralia</taxon>
        <taxon>Gnathifera</taxon>
        <taxon>Rotifera</taxon>
        <taxon>Eurotatoria</taxon>
        <taxon>Bdelloidea</taxon>
        <taxon>Philodinida</taxon>
        <taxon>Philodinidae</taxon>
        <taxon>Rotaria</taxon>
    </lineage>
</organism>
<dbReference type="Proteomes" id="UP000663873">
    <property type="component" value="Unassembled WGS sequence"/>
</dbReference>
<protein>
    <submittedName>
        <fullName evidence="2">Uncharacterized protein</fullName>
    </submittedName>
</protein>
<reference evidence="2" key="1">
    <citation type="submission" date="2021-02" db="EMBL/GenBank/DDBJ databases">
        <authorList>
            <person name="Nowell W R."/>
        </authorList>
    </citation>
    <scope>NUCLEOTIDE SEQUENCE</scope>
</reference>
<proteinExistence type="predicted"/>
<dbReference type="AlphaFoldDB" id="A0A821LS08"/>
<evidence type="ECO:0000313" key="3">
    <source>
        <dbReference type="Proteomes" id="UP000663873"/>
    </source>
</evidence>
<name>A0A821LS08_9BILA</name>
<dbReference type="EMBL" id="CAJOBP010041044">
    <property type="protein sequence ID" value="CAF4754916.1"/>
    <property type="molecule type" value="Genomic_DNA"/>
</dbReference>
<feature type="compositionally biased region" description="Low complexity" evidence="1">
    <location>
        <begin position="73"/>
        <end position="83"/>
    </location>
</feature>
<accession>A0A821LS08</accession>
<evidence type="ECO:0000313" key="2">
    <source>
        <dbReference type="EMBL" id="CAF4754916.1"/>
    </source>
</evidence>
<sequence length="251" mass="29278">QLSSSFHNSQYEGFHWDLYENPNYHQLTFEHNKQKTRQEKRLLEWSMDLKQIDRISSTDRQQTSWHEIKCKSSNHSNSSSRNTSHIDHHLSNPLTLYQLFQRTKSQQHPCHLYDNFSDKSICDSSKSSSCSNSMQQEQIILKSKIKLDNEQCQNQIDQCLQTSIVVCQKDPNHQLNNPSHSSFKTHHSLPNLDFLTYYAKETSTLLSPLRNHTKHSCTAMKDTLSEPLSLIKKAKCTIFYFSIKVPNQSTT</sequence>
<feature type="non-terminal residue" evidence="2">
    <location>
        <position position="251"/>
    </location>
</feature>
<evidence type="ECO:0000256" key="1">
    <source>
        <dbReference type="SAM" id="MobiDB-lite"/>
    </source>
</evidence>
<comment type="caution">
    <text evidence="2">The sequence shown here is derived from an EMBL/GenBank/DDBJ whole genome shotgun (WGS) entry which is preliminary data.</text>
</comment>
<feature type="region of interest" description="Disordered" evidence="1">
    <location>
        <begin position="63"/>
        <end position="87"/>
    </location>
</feature>
<gene>
    <name evidence="2" type="ORF">UJA718_LOCUS39131</name>
</gene>
<keyword evidence="3" id="KW-1185">Reference proteome</keyword>
<feature type="non-terminal residue" evidence="2">
    <location>
        <position position="1"/>
    </location>
</feature>